<dbReference type="AlphaFoldDB" id="F0SPP0"/>
<feature type="domain" description="Glycosyl hydrolase family 32 N-terminal" evidence="5">
    <location>
        <begin position="17"/>
        <end position="115"/>
    </location>
</feature>
<dbReference type="GO" id="GO:0004564">
    <property type="term" value="F:beta-fructofuranosidase activity"/>
    <property type="evidence" value="ECO:0007669"/>
    <property type="project" value="UniProtKB-EC"/>
</dbReference>
<comment type="similarity">
    <text evidence="1">Belongs to the glycosyl hydrolase 32 family.</text>
</comment>
<dbReference type="InterPro" id="IPR023296">
    <property type="entry name" value="Glyco_hydro_beta-prop_sf"/>
</dbReference>
<dbReference type="Pfam" id="PF00251">
    <property type="entry name" value="Glyco_hydro_32N"/>
    <property type="match status" value="1"/>
</dbReference>
<dbReference type="Gene3D" id="2.60.120.560">
    <property type="entry name" value="Exo-inulinase, domain 1"/>
    <property type="match status" value="1"/>
</dbReference>
<keyword evidence="4" id="KW-0326">Glycosidase</keyword>
<accession>F0SPP0</accession>
<dbReference type="EMBL" id="CP002546">
    <property type="protein sequence ID" value="ADY58999.1"/>
    <property type="molecule type" value="Genomic_DNA"/>
</dbReference>
<gene>
    <name evidence="6" type="ordered locus">Plabr_1387</name>
</gene>
<dbReference type="PANTHER" id="PTHR43101:SF1">
    <property type="entry name" value="BETA-FRUCTOSIDASE"/>
    <property type="match status" value="1"/>
</dbReference>
<dbReference type="OrthoDB" id="9759709at2"/>
<organism evidence="6 7">
    <name type="scientific">Rubinisphaera brasiliensis (strain ATCC 49424 / DSM 5305 / JCM 21570 / IAM 15109 / NBRC 103401 / IFAM 1448)</name>
    <name type="common">Planctomyces brasiliensis</name>
    <dbReference type="NCBI Taxonomy" id="756272"/>
    <lineage>
        <taxon>Bacteria</taxon>
        <taxon>Pseudomonadati</taxon>
        <taxon>Planctomycetota</taxon>
        <taxon>Planctomycetia</taxon>
        <taxon>Planctomycetales</taxon>
        <taxon>Planctomycetaceae</taxon>
        <taxon>Rubinisphaera</taxon>
    </lineage>
</organism>
<dbReference type="RefSeq" id="WP_013627729.1">
    <property type="nucleotide sequence ID" value="NC_015174.1"/>
</dbReference>
<keyword evidence="7" id="KW-1185">Reference proteome</keyword>
<dbReference type="InterPro" id="IPR051214">
    <property type="entry name" value="GH32_Enzymes"/>
</dbReference>
<dbReference type="InterPro" id="IPR013148">
    <property type="entry name" value="Glyco_hydro_32_N"/>
</dbReference>
<dbReference type="GO" id="GO:0005975">
    <property type="term" value="P:carbohydrate metabolic process"/>
    <property type="evidence" value="ECO:0007669"/>
    <property type="project" value="InterPro"/>
</dbReference>
<dbReference type="HOGENOM" id="CLU_523440_0_0_0"/>
<evidence type="ECO:0000256" key="2">
    <source>
        <dbReference type="ARBA" id="ARBA00012758"/>
    </source>
</evidence>
<keyword evidence="3 6" id="KW-0378">Hydrolase</keyword>
<sequence length="529" mass="60872">MFSEIDGSRKAIGDVDIIYHEGLYHLFHLVLPNHDFIAHAVSTDGVNWRRVKNALFIGDPGTPDDLMLWTMHVSPNPFRPGEWRMFYTGLSRRDQGNYQRLCMATSDDLYNWTKADVHWQDRRGPNDPPPVLEAREYCRADKATRIVSPFNKESNYPLSPDPRYYEASLEEGRNLVSFRDPYYYWDGEQGWLMAAGRVNHGPVVRRGCVALMKEVAENKFEAMPPLHHPGLYDDVEVPNLLHINGEYYLIGSIREDAKVRYWHSEEFGVRWRSYYDNVLLPQGNYAARTCKDENGWLLWHFYSVDQSDRTKNNLMPPPQRICRTPEGLLRTKTFEAFDRWIDEPIDTRCIASFADGSLGEQECRVDGSSLELRSDCGFQAFVFSQEVENFRFRSKLDLQGKGKCGIVFRLDPDTRDGYYLSLDLMKGVAQLRAWGSNPEAGGEEYMSFRGLQSGYWHMKEVGQAELQLLVFGSYVELSVDGWVILSLADQTFQSGLFGIYLETAHLKLTDIEANHLSVCMQSDQHLTEG</sequence>
<proteinExistence type="inferred from homology"/>
<protein>
    <recommendedName>
        <fullName evidence="2">beta-fructofuranosidase</fullName>
        <ecNumber evidence="2">3.2.1.26</ecNumber>
    </recommendedName>
</protein>
<evidence type="ECO:0000256" key="4">
    <source>
        <dbReference type="ARBA" id="ARBA00023295"/>
    </source>
</evidence>
<evidence type="ECO:0000313" key="7">
    <source>
        <dbReference type="Proteomes" id="UP000006860"/>
    </source>
</evidence>
<dbReference type="CDD" id="cd18609">
    <property type="entry name" value="GH32-like"/>
    <property type="match status" value="1"/>
</dbReference>
<dbReference type="eggNOG" id="COG1621">
    <property type="taxonomic scope" value="Bacteria"/>
</dbReference>
<evidence type="ECO:0000259" key="5">
    <source>
        <dbReference type="Pfam" id="PF00251"/>
    </source>
</evidence>
<dbReference type="InterPro" id="IPR001362">
    <property type="entry name" value="Glyco_hydro_32"/>
</dbReference>
<dbReference type="Gene3D" id="2.115.10.20">
    <property type="entry name" value="Glycosyl hydrolase domain, family 43"/>
    <property type="match status" value="1"/>
</dbReference>
<dbReference type="KEGG" id="pbs:Plabr_1387"/>
<evidence type="ECO:0000256" key="1">
    <source>
        <dbReference type="ARBA" id="ARBA00009902"/>
    </source>
</evidence>
<dbReference type="PANTHER" id="PTHR43101">
    <property type="entry name" value="BETA-FRUCTOSIDASE"/>
    <property type="match status" value="1"/>
</dbReference>
<dbReference type="STRING" id="756272.Plabr_1387"/>
<dbReference type="EC" id="3.2.1.26" evidence="2"/>
<dbReference type="SMART" id="SM00640">
    <property type="entry name" value="Glyco_32"/>
    <property type="match status" value="1"/>
</dbReference>
<evidence type="ECO:0000313" key="6">
    <source>
        <dbReference type="EMBL" id="ADY58999.1"/>
    </source>
</evidence>
<dbReference type="Proteomes" id="UP000006860">
    <property type="component" value="Chromosome"/>
</dbReference>
<reference evidence="7" key="1">
    <citation type="submission" date="2011-02" db="EMBL/GenBank/DDBJ databases">
        <title>The complete genome of Planctomyces brasiliensis DSM 5305.</title>
        <authorList>
            <person name="Lucas S."/>
            <person name="Copeland A."/>
            <person name="Lapidus A."/>
            <person name="Bruce D."/>
            <person name="Goodwin L."/>
            <person name="Pitluck S."/>
            <person name="Kyrpides N."/>
            <person name="Mavromatis K."/>
            <person name="Pagani I."/>
            <person name="Ivanova N."/>
            <person name="Ovchinnikova G."/>
            <person name="Lu M."/>
            <person name="Detter J.C."/>
            <person name="Han C."/>
            <person name="Land M."/>
            <person name="Hauser L."/>
            <person name="Markowitz V."/>
            <person name="Cheng J.-F."/>
            <person name="Hugenholtz P."/>
            <person name="Woyke T."/>
            <person name="Wu D."/>
            <person name="Tindall B."/>
            <person name="Pomrenke H.G."/>
            <person name="Brambilla E."/>
            <person name="Klenk H.-P."/>
            <person name="Eisen J.A."/>
        </authorList>
    </citation>
    <scope>NUCLEOTIDE SEQUENCE [LARGE SCALE GENOMIC DNA]</scope>
    <source>
        <strain evidence="7">ATCC 49424 / DSM 5305 / JCM 21570 / NBRC 103401 / IFAM 1448</strain>
    </source>
</reference>
<evidence type="ECO:0000256" key="3">
    <source>
        <dbReference type="ARBA" id="ARBA00022801"/>
    </source>
</evidence>
<dbReference type="SUPFAM" id="SSF75005">
    <property type="entry name" value="Arabinanase/levansucrase/invertase"/>
    <property type="match status" value="1"/>
</dbReference>
<name>F0SPP0_RUBBR</name>